<name>A0ABU9Y9G7_9SPHN</name>
<evidence type="ECO:0000256" key="4">
    <source>
        <dbReference type="ARBA" id="ARBA00022571"/>
    </source>
</evidence>
<evidence type="ECO:0000256" key="3">
    <source>
        <dbReference type="ARBA" id="ARBA00012338"/>
    </source>
</evidence>
<dbReference type="PRINTS" id="PR00149">
    <property type="entry name" value="FUMRATELYASE"/>
</dbReference>
<comment type="pathway">
    <text evidence="2">Amino-acid biosynthesis; L-arginine biosynthesis; L-arginine from L-ornithine and carbamoyl phosphate: step 3/3.</text>
</comment>
<dbReference type="SUPFAM" id="SSF48557">
    <property type="entry name" value="L-aspartase-like"/>
    <property type="match status" value="1"/>
</dbReference>
<dbReference type="GO" id="GO:0004056">
    <property type="term" value="F:argininosuccinate lyase activity"/>
    <property type="evidence" value="ECO:0007669"/>
    <property type="project" value="UniProtKB-EC"/>
</dbReference>
<evidence type="ECO:0000256" key="5">
    <source>
        <dbReference type="ARBA" id="ARBA00023239"/>
    </source>
</evidence>
<dbReference type="Gene3D" id="1.10.275.10">
    <property type="entry name" value="Fumarase/aspartase (N-terminal domain)"/>
    <property type="match status" value="1"/>
</dbReference>
<dbReference type="EC" id="4.3.2.1" evidence="3 6"/>
<evidence type="ECO:0000313" key="10">
    <source>
        <dbReference type="Proteomes" id="UP001419910"/>
    </source>
</evidence>
<dbReference type="InterPro" id="IPR022761">
    <property type="entry name" value="Fumarate_lyase_N"/>
</dbReference>
<dbReference type="InterPro" id="IPR024083">
    <property type="entry name" value="Fumarase/histidase_N"/>
</dbReference>
<evidence type="ECO:0000313" key="9">
    <source>
        <dbReference type="EMBL" id="MEN2792445.1"/>
    </source>
</evidence>
<evidence type="ECO:0000256" key="2">
    <source>
        <dbReference type="ARBA" id="ARBA00004941"/>
    </source>
</evidence>
<proteinExistence type="predicted"/>
<keyword evidence="4" id="KW-0028">Amino-acid biosynthesis</keyword>
<dbReference type="PANTHER" id="PTHR43814">
    <property type="entry name" value="ARGININOSUCCINATE LYASE"/>
    <property type="match status" value="1"/>
</dbReference>
<sequence length="495" mass="52266">MSDKAGDTGRIRRSLSRTALRALGAHAAAPSRAWEMGFIAEVDRAHLVMLVESGLLDRTHAARLLATIGQLAESGFAALDGLEAPRGLYLLYESHLIERLGEEIGGALHTARSRNDLNATVLRLQLREPAAELIRALLRLIAILLARARRFADVVMPIYTHGQAALPGSYGHYLAAIAQPLLRSADALLHCLDGDLDLCPLGAGAVGGTSLPIRTEVTARLLGFGGVTSNSIDAVASRDVVVRLLGEATILGTTLSRLATDLQGWMSAEFGFLSLPDSLVGSSSMMPQKRNPYLLEHVQGRSARPLGALVAAVTAIHAKPFTNNIAAGTESAAGVRDALADVTSAVDLACVMVKGAAPRRDVMLSRAEGTFLEATEICNRLVLAGMPFRAAHHLVGEAITEALERDPRARGDAVIAHVAAAMPHADLGGLDPRSIMRASRFGGGPGSIMARGGFARERAALRSHAAGLKRWVDQWRDAARALDREAAAITVPASA</sequence>
<dbReference type="NCBIfam" id="TIGR00838">
    <property type="entry name" value="argH"/>
    <property type="match status" value="1"/>
</dbReference>
<dbReference type="EMBL" id="JBDIME010000028">
    <property type="protein sequence ID" value="MEN2792445.1"/>
    <property type="molecule type" value="Genomic_DNA"/>
</dbReference>
<gene>
    <name evidence="9" type="primary">argH</name>
    <name evidence="9" type="ORF">ABC974_22640</name>
</gene>
<dbReference type="RefSeq" id="WP_343891990.1">
    <property type="nucleotide sequence ID" value="NZ_BAAAEH010000049.1"/>
</dbReference>
<keyword evidence="4" id="KW-0055">Arginine biosynthesis</keyword>
<feature type="domain" description="Argininosuccinate lyase C-terminal" evidence="8">
    <location>
        <begin position="371"/>
        <end position="406"/>
    </location>
</feature>
<dbReference type="PANTHER" id="PTHR43814:SF1">
    <property type="entry name" value="ARGININOSUCCINATE LYASE"/>
    <property type="match status" value="1"/>
</dbReference>
<feature type="domain" description="Fumarate lyase N-terminal" evidence="7">
    <location>
        <begin position="102"/>
        <end position="304"/>
    </location>
</feature>
<evidence type="ECO:0000256" key="1">
    <source>
        <dbReference type="ARBA" id="ARBA00000985"/>
    </source>
</evidence>
<dbReference type="PRINTS" id="PR00145">
    <property type="entry name" value="ARGSUCLYASE"/>
</dbReference>
<dbReference type="Gene3D" id="1.10.40.30">
    <property type="entry name" value="Fumarase/aspartase (C-terminal domain)"/>
    <property type="match status" value="1"/>
</dbReference>
<dbReference type="CDD" id="cd01359">
    <property type="entry name" value="Argininosuccinate_lyase"/>
    <property type="match status" value="1"/>
</dbReference>
<dbReference type="Pfam" id="PF14698">
    <property type="entry name" value="ASL_C2"/>
    <property type="match status" value="1"/>
</dbReference>
<reference evidence="9 10" key="1">
    <citation type="submission" date="2024-05" db="EMBL/GenBank/DDBJ databases">
        <authorList>
            <person name="Liu Q."/>
            <person name="Xin Y.-H."/>
        </authorList>
    </citation>
    <scope>NUCLEOTIDE SEQUENCE [LARGE SCALE GENOMIC DNA]</scope>
    <source>
        <strain evidence="9 10">CGMCC 1.10181</strain>
    </source>
</reference>
<comment type="catalytic activity">
    <reaction evidence="1">
        <text>2-(N(omega)-L-arginino)succinate = fumarate + L-arginine</text>
        <dbReference type="Rhea" id="RHEA:24020"/>
        <dbReference type="ChEBI" id="CHEBI:29806"/>
        <dbReference type="ChEBI" id="CHEBI:32682"/>
        <dbReference type="ChEBI" id="CHEBI:57472"/>
        <dbReference type="EC" id="4.3.2.1"/>
    </reaction>
</comment>
<dbReference type="InterPro" id="IPR000362">
    <property type="entry name" value="Fumarate_lyase_fam"/>
</dbReference>
<dbReference type="InterPro" id="IPR008948">
    <property type="entry name" value="L-Aspartase-like"/>
</dbReference>
<dbReference type="Pfam" id="PF00206">
    <property type="entry name" value="Lyase_1"/>
    <property type="match status" value="1"/>
</dbReference>
<accession>A0ABU9Y9G7</accession>
<dbReference type="Gene3D" id="1.20.200.10">
    <property type="entry name" value="Fumarase/aspartase (Central domain)"/>
    <property type="match status" value="1"/>
</dbReference>
<keyword evidence="5 9" id="KW-0456">Lyase</keyword>
<dbReference type="InterPro" id="IPR009049">
    <property type="entry name" value="Argininosuccinate_lyase"/>
</dbReference>
<dbReference type="Proteomes" id="UP001419910">
    <property type="component" value="Unassembled WGS sequence"/>
</dbReference>
<comment type="caution">
    <text evidence="9">The sequence shown here is derived from an EMBL/GenBank/DDBJ whole genome shotgun (WGS) entry which is preliminary data.</text>
</comment>
<evidence type="ECO:0000256" key="6">
    <source>
        <dbReference type="NCBIfam" id="TIGR00838"/>
    </source>
</evidence>
<evidence type="ECO:0000259" key="8">
    <source>
        <dbReference type="Pfam" id="PF14698"/>
    </source>
</evidence>
<protein>
    <recommendedName>
        <fullName evidence="3 6">Argininosuccinate lyase</fullName>
        <ecNumber evidence="3 6">4.3.2.1</ecNumber>
    </recommendedName>
</protein>
<keyword evidence="10" id="KW-1185">Reference proteome</keyword>
<dbReference type="InterPro" id="IPR029419">
    <property type="entry name" value="Arg_succ_lyase_C"/>
</dbReference>
<organism evidence="9 10">
    <name type="scientific">Sphingomonas oligophenolica</name>
    <dbReference type="NCBI Taxonomy" id="301154"/>
    <lineage>
        <taxon>Bacteria</taxon>
        <taxon>Pseudomonadati</taxon>
        <taxon>Pseudomonadota</taxon>
        <taxon>Alphaproteobacteria</taxon>
        <taxon>Sphingomonadales</taxon>
        <taxon>Sphingomonadaceae</taxon>
        <taxon>Sphingomonas</taxon>
    </lineage>
</organism>
<evidence type="ECO:0000259" key="7">
    <source>
        <dbReference type="Pfam" id="PF00206"/>
    </source>
</evidence>